<evidence type="ECO:0000256" key="1">
    <source>
        <dbReference type="ARBA" id="ARBA00022729"/>
    </source>
</evidence>
<evidence type="ECO:0000256" key="2">
    <source>
        <dbReference type="ARBA" id="ARBA00023180"/>
    </source>
</evidence>
<keyword evidence="3" id="KW-0393">Immunoglobulin domain</keyword>
<dbReference type="Proteomes" id="UP000694569">
    <property type="component" value="Unplaced"/>
</dbReference>
<dbReference type="InterPro" id="IPR003598">
    <property type="entry name" value="Ig_sub2"/>
</dbReference>
<dbReference type="Pfam" id="PF07686">
    <property type="entry name" value="V-set"/>
    <property type="match status" value="1"/>
</dbReference>
<dbReference type="GeneTree" id="ENSGT01100000263479"/>
<feature type="domain" description="Ig-like" evidence="6">
    <location>
        <begin position="34"/>
        <end position="120"/>
    </location>
</feature>
<evidence type="ECO:0000256" key="3">
    <source>
        <dbReference type="ARBA" id="ARBA00023319"/>
    </source>
</evidence>
<name>A0A8C5WFC0_9ANUR</name>
<evidence type="ECO:0000256" key="5">
    <source>
        <dbReference type="SAM" id="Phobius"/>
    </source>
</evidence>
<evidence type="ECO:0000313" key="8">
    <source>
        <dbReference type="Proteomes" id="UP000694569"/>
    </source>
</evidence>
<dbReference type="Ensembl" id="ENSLLET00000035226.1">
    <property type="protein sequence ID" value="ENSLLEP00000033937.1"/>
    <property type="gene ID" value="ENSLLEG00000021467.1"/>
</dbReference>
<dbReference type="InterPro" id="IPR050831">
    <property type="entry name" value="CEA_cell_adhesion"/>
</dbReference>
<feature type="transmembrane region" description="Helical" evidence="5">
    <location>
        <begin position="333"/>
        <end position="357"/>
    </location>
</feature>
<dbReference type="InterPro" id="IPR036179">
    <property type="entry name" value="Ig-like_dom_sf"/>
</dbReference>
<reference evidence="7" key="1">
    <citation type="submission" date="2025-08" db="UniProtKB">
        <authorList>
            <consortium name="Ensembl"/>
        </authorList>
    </citation>
    <scope>IDENTIFICATION</scope>
</reference>
<accession>A0A8C5WFC0</accession>
<dbReference type="SUPFAM" id="SSF48726">
    <property type="entry name" value="Immunoglobulin"/>
    <property type="match status" value="3"/>
</dbReference>
<dbReference type="Gene3D" id="2.60.40.10">
    <property type="entry name" value="Immunoglobulins"/>
    <property type="match status" value="3"/>
</dbReference>
<dbReference type="AlphaFoldDB" id="A0A8C5WFC0"/>
<dbReference type="PANTHER" id="PTHR44427:SF1">
    <property type="entry name" value="CARCINOEMBRYONIC ANTIGEN-RELATED CELL ADHESION MOLECULE 1"/>
    <property type="match status" value="1"/>
</dbReference>
<keyword evidence="5" id="KW-0812">Transmembrane</keyword>
<evidence type="ECO:0000259" key="6">
    <source>
        <dbReference type="PROSITE" id="PS50835"/>
    </source>
</evidence>
<dbReference type="SMART" id="SM00409">
    <property type="entry name" value="IG"/>
    <property type="match status" value="3"/>
</dbReference>
<dbReference type="PROSITE" id="PS50835">
    <property type="entry name" value="IG_LIKE"/>
    <property type="match status" value="2"/>
</dbReference>
<evidence type="ECO:0000313" key="7">
    <source>
        <dbReference type="Ensembl" id="ENSLLEP00000033937.1"/>
    </source>
</evidence>
<keyword evidence="8" id="KW-1185">Reference proteome</keyword>
<protein>
    <recommendedName>
        <fullName evidence="6">Ig-like domain-containing protein</fullName>
    </recommendedName>
</protein>
<dbReference type="InterPro" id="IPR003599">
    <property type="entry name" value="Ig_sub"/>
</dbReference>
<sequence>MYQLEVPSWKLTVSVLYKSMCISACEQVFSLFTESITDIVVKSHTSEIKENDTVTLTCETKNANRIVWVRVSGSLPSDRYQSNARRTITFPSIKRSAAGDYYCEAENLASKKRSNIYTLTVNLFLSVWMERVSAISIQLIPPYPAVGQSVTLSVTGINGNIRQIMWYKGSNTDASNNILIYIPSANQPQINGLQYFSRASALPNASLLISDLEFTDGDNYTVTVQTLQPAQQTSVKLTVYEFVTDPVVKSNISIKENDPVTLTCETENAARIVWGRVSGILPSDTIVSKDNTTITFPSIKRSAAGDYYCEAENPVSKKKSNIYTLTVNSCSTAAMAGIICGTILIIVLIISVTFLLYKRYIIPLKENKQGCAKCAQDTSRVYDNILNSAEDQTSKEDPSYMGLQFRHQDGYGELKR</sequence>
<evidence type="ECO:0000256" key="4">
    <source>
        <dbReference type="ARBA" id="ARBA00038222"/>
    </source>
</evidence>
<reference evidence="7" key="2">
    <citation type="submission" date="2025-09" db="UniProtKB">
        <authorList>
            <consortium name="Ensembl"/>
        </authorList>
    </citation>
    <scope>IDENTIFICATION</scope>
</reference>
<keyword evidence="1" id="KW-0732">Signal</keyword>
<dbReference type="InterPro" id="IPR007110">
    <property type="entry name" value="Ig-like_dom"/>
</dbReference>
<dbReference type="OrthoDB" id="6159398at2759"/>
<keyword evidence="5" id="KW-0472">Membrane</keyword>
<comment type="similarity">
    <text evidence="4">Belongs to the immunoglobulin superfamily. CEA family.</text>
</comment>
<keyword evidence="2" id="KW-0325">Glycoprotein</keyword>
<dbReference type="SMART" id="SM00408">
    <property type="entry name" value="IGc2"/>
    <property type="match status" value="2"/>
</dbReference>
<organism evidence="7 8">
    <name type="scientific">Leptobrachium leishanense</name>
    <name type="common">Leishan spiny toad</name>
    <dbReference type="NCBI Taxonomy" id="445787"/>
    <lineage>
        <taxon>Eukaryota</taxon>
        <taxon>Metazoa</taxon>
        <taxon>Chordata</taxon>
        <taxon>Craniata</taxon>
        <taxon>Vertebrata</taxon>
        <taxon>Euteleostomi</taxon>
        <taxon>Amphibia</taxon>
        <taxon>Batrachia</taxon>
        <taxon>Anura</taxon>
        <taxon>Pelobatoidea</taxon>
        <taxon>Megophryidae</taxon>
        <taxon>Leptobrachium</taxon>
    </lineage>
</organism>
<dbReference type="PANTHER" id="PTHR44427">
    <property type="entry name" value="CARCINOEMBRYONIC ANTIGEN-RELATED CELL ADHESION MOLECULE 19"/>
    <property type="match status" value="1"/>
</dbReference>
<dbReference type="Pfam" id="PF13927">
    <property type="entry name" value="Ig_3"/>
    <property type="match status" value="2"/>
</dbReference>
<keyword evidence="5" id="KW-1133">Transmembrane helix</keyword>
<proteinExistence type="inferred from homology"/>
<dbReference type="InterPro" id="IPR013783">
    <property type="entry name" value="Ig-like_fold"/>
</dbReference>
<dbReference type="InterPro" id="IPR013106">
    <property type="entry name" value="Ig_V-set"/>
</dbReference>
<feature type="domain" description="Ig-like" evidence="6">
    <location>
        <begin position="246"/>
        <end position="326"/>
    </location>
</feature>